<proteinExistence type="predicted"/>
<feature type="signal peptide" evidence="2">
    <location>
        <begin position="1"/>
        <end position="19"/>
    </location>
</feature>
<keyword evidence="2" id="KW-0732">Signal</keyword>
<dbReference type="PROSITE" id="PS51257">
    <property type="entry name" value="PROKAR_LIPOPROTEIN"/>
    <property type="match status" value="1"/>
</dbReference>
<comment type="caution">
    <text evidence="3">The sequence shown here is derived from an EMBL/GenBank/DDBJ whole genome shotgun (WGS) entry which is preliminary data.</text>
</comment>
<dbReference type="RefSeq" id="WP_207087952.1">
    <property type="nucleotide sequence ID" value="NZ_JAFLQW010000275.1"/>
</dbReference>
<feature type="chain" id="PRO_5046975928" evidence="2">
    <location>
        <begin position="20"/>
        <end position="196"/>
    </location>
</feature>
<gene>
    <name evidence="3" type="ORF">J0895_09975</name>
</gene>
<organism evidence="3 4">
    <name type="scientific">Phormidium pseudopriestleyi FRX01</name>
    <dbReference type="NCBI Taxonomy" id="1759528"/>
    <lineage>
        <taxon>Bacteria</taxon>
        <taxon>Bacillati</taxon>
        <taxon>Cyanobacteriota</taxon>
        <taxon>Cyanophyceae</taxon>
        <taxon>Oscillatoriophycideae</taxon>
        <taxon>Oscillatoriales</taxon>
        <taxon>Oscillatoriaceae</taxon>
        <taxon>Phormidium</taxon>
    </lineage>
</organism>
<name>A0ABS3FQM7_9CYAN</name>
<feature type="region of interest" description="Disordered" evidence="1">
    <location>
        <begin position="23"/>
        <end position="54"/>
    </location>
</feature>
<feature type="compositionally biased region" description="Polar residues" evidence="1">
    <location>
        <begin position="33"/>
        <end position="42"/>
    </location>
</feature>
<reference evidence="3 4" key="1">
    <citation type="submission" date="2021-03" db="EMBL/GenBank/DDBJ databases">
        <title>Metabolic Capacity of the Antarctic Cyanobacterium Phormidium pseudopriestleyi that Sustains Oxygenic Photosynthesis in the Presence of Hydrogen Sulfide.</title>
        <authorList>
            <person name="Lumian J.E."/>
            <person name="Jungblut A.D."/>
            <person name="Dillon M.L."/>
            <person name="Hawes I."/>
            <person name="Doran P.T."/>
            <person name="Mackey T.J."/>
            <person name="Dick G.J."/>
            <person name="Grettenberger C.L."/>
            <person name="Sumner D.Y."/>
        </authorList>
    </citation>
    <scope>NUCLEOTIDE SEQUENCE [LARGE SCALE GENOMIC DNA]</scope>
    <source>
        <strain evidence="3 4">FRX01</strain>
    </source>
</reference>
<evidence type="ECO:0000313" key="3">
    <source>
        <dbReference type="EMBL" id="MBO0349428.1"/>
    </source>
</evidence>
<dbReference type="Proteomes" id="UP000664844">
    <property type="component" value="Unassembled WGS sequence"/>
</dbReference>
<accession>A0ABS3FQM7</accession>
<protein>
    <submittedName>
        <fullName evidence="3">Uncharacterized protein</fullName>
    </submittedName>
</protein>
<evidence type="ECO:0000256" key="2">
    <source>
        <dbReference type="SAM" id="SignalP"/>
    </source>
</evidence>
<evidence type="ECO:0000313" key="4">
    <source>
        <dbReference type="Proteomes" id="UP000664844"/>
    </source>
</evidence>
<sequence>MPHLKTVLCLSFLVLSACANSPTTDLNSPPGDTGTNPSVPSAPQNPPVSQAPIPNPIFEPILPQIQQETQIPILLPDYIFGSDGATEVYATIETLTASQYQLILGFTPDCSGGTACRFGTVSGEELSPNSPDLEGQSVSLDDGITGYFMDAVCGANCSDSTMTWDQNDTRYQMGIKAGKPEDLVKMANSAIASGTY</sequence>
<evidence type="ECO:0000256" key="1">
    <source>
        <dbReference type="SAM" id="MobiDB-lite"/>
    </source>
</evidence>
<dbReference type="EMBL" id="JAFLQW010000275">
    <property type="protein sequence ID" value="MBO0349428.1"/>
    <property type="molecule type" value="Genomic_DNA"/>
</dbReference>
<keyword evidence="4" id="KW-1185">Reference proteome</keyword>